<dbReference type="Pfam" id="PF02401">
    <property type="entry name" value="LYTB"/>
    <property type="match status" value="1"/>
</dbReference>
<organism evidence="6 7">
    <name type="scientific">Streptomyces griseoviridis</name>
    <dbReference type="NCBI Taxonomy" id="45398"/>
    <lineage>
        <taxon>Bacteria</taxon>
        <taxon>Bacillati</taxon>
        <taxon>Actinomycetota</taxon>
        <taxon>Actinomycetes</taxon>
        <taxon>Kitasatosporales</taxon>
        <taxon>Streptomycetaceae</taxon>
        <taxon>Streptomyces</taxon>
    </lineage>
</organism>
<feature type="binding site" evidence="5">
    <location>
        <position position="77"/>
    </location>
    <ligand>
        <name>(2E)-4-hydroxy-3-methylbut-2-enyl diphosphate</name>
        <dbReference type="ChEBI" id="CHEBI:128753"/>
    </ligand>
</feature>
<dbReference type="GO" id="GO:0051745">
    <property type="term" value="F:4-hydroxy-3-methylbut-2-enyl diphosphate reductase activity"/>
    <property type="evidence" value="ECO:0007669"/>
    <property type="project" value="UniProtKB-UniRule"/>
</dbReference>
<reference evidence="6" key="1">
    <citation type="journal article" date="2014" name="Int. J. Syst. Evol. Microbiol.">
        <title>Complete genome sequence of Corynebacterium casei LMG S-19264T (=DSM 44701T), isolated from a smear-ripened cheese.</title>
        <authorList>
            <consortium name="US DOE Joint Genome Institute (JGI-PGF)"/>
            <person name="Walter F."/>
            <person name="Albersmeier A."/>
            <person name="Kalinowski J."/>
            <person name="Ruckert C."/>
        </authorList>
    </citation>
    <scope>NUCLEOTIDE SEQUENCE</scope>
    <source>
        <strain evidence="6">JCM 4234</strain>
    </source>
</reference>
<dbReference type="EC" id="1.17.7.4" evidence="5"/>
<proteinExistence type="inferred from homology"/>
<dbReference type="NCBIfam" id="TIGR00216">
    <property type="entry name" value="ispH_lytB"/>
    <property type="match status" value="1"/>
</dbReference>
<dbReference type="Gene3D" id="3.40.1010.20">
    <property type="entry name" value="4-hydroxy-3-methylbut-2-enyl diphosphate reductase, catalytic domain"/>
    <property type="match status" value="2"/>
</dbReference>
<feature type="binding site" evidence="5">
    <location>
        <position position="226"/>
    </location>
    <ligand>
        <name>isopentenyl diphosphate</name>
        <dbReference type="ChEBI" id="CHEBI:128769"/>
    </ligand>
</feature>
<reference evidence="6" key="2">
    <citation type="submission" date="2020-09" db="EMBL/GenBank/DDBJ databases">
        <authorList>
            <person name="Sun Q."/>
            <person name="Ohkuma M."/>
        </authorList>
    </citation>
    <scope>NUCLEOTIDE SEQUENCE</scope>
    <source>
        <strain evidence="6">JCM 4234</strain>
    </source>
</reference>
<sequence length="331" mass="34569">MSGGSVVLAEPRGFCAGVRRAIGIVERALDLHGAPVYVRKEIVHNQHIVSELEKRGAVFVDSEEEVPHGAVCVFSAHGVSPGVRSSAAGRGLDVIDATCPLVSKVHQEAVRFTRDGRTVLLVGHGGHEEVEGVLGEAPDRIVVIETEDDVRRLGLPDDAPVAVLTQTTLSFDETERVVAALRARFTDLVTPGDDICYASQNRQSAVKDLARANDLVLIVGSRNSSNSLRMVEVARDHGAAARLVPDAGHLDAAWLEGVSSVGVSAGASAPEVLVDGLVARLAELGFGEVAVERGAAEDVVFSLPGRLADPVTGRVPRTPLAGEPAPAPGGV</sequence>
<feature type="binding site" evidence="5">
    <location>
        <position position="167"/>
    </location>
    <ligand>
        <name>(2E)-4-hydroxy-3-methylbut-2-enyl diphosphate</name>
        <dbReference type="ChEBI" id="CHEBI:128753"/>
    </ligand>
</feature>
<feature type="binding site" evidence="5">
    <location>
        <position position="224"/>
    </location>
    <ligand>
        <name>isopentenyl diphosphate</name>
        <dbReference type="ChEBI" id="CHEBI:128769"/>
    </ligand>
</feature>
<evidence type="ECO:0000256" key="4">
    <source>
        <dbReference type="ARBA" id="ARBA00023014"/>
    </source>
</evidence>
<keyword evidence="2 5" id="KW-0479">Metal-binding</keyword>
<feature type="binding site" evidence="5">
    <location>
        <position position="15"/>
    </location>
    <ligand>
        <name>[4Fe-4S] cluster</name>
        <dbReference type="ChEBI" id="CHEBI:49883"/>
    </ligand>
</feature>
<feature type="binding site" evidence="5">
    <location>
        <position position="196"/>
    </location>
    <ligand>
        <name>[4Fe-4S] cluster</name>
        <dbReference type="ChEBI" id="CHEBI:49883"/>
    </ligand>
</feature>
<keyword evidence="5" id="KW-0414">Isoprene biosynthesis</keyword>
<evidence type="ECO:0000256" key="5">
    <source>
        <dbReference type="HAMAP-Rule" id="MF_00191"/>
    </source>
</evidence>
<feature type="binding site" evidence="5">
    <location>
        <position position="226"/>
    </location>
    <ligand>
        <name>(2E)-4-hydroxy-3-methylbut-2-enyl diphosphate</name>
        <dbReference type="ChEBI" id="CHEBI:128753"/>
    </ligand>
</feature>
<dbReference type="GO" id="GO:0046872">
    <property type="term" value="F:metal ion binding"/>
    <property type="evidence" value="ECO:0007669"/>
    <property type="project" value="UniProtKB-KW"/>
</dbReference>
<feature type="binding site" evidence="5">
    <location>
        <position position="77"/>
    </location>
    <ligand>
        <name>isopentenyl diphosphate</name>
        <dbReference type="ChEBI" id="CHEBI:128769"/>
    </ligand>
</feature>
<keyword evidence="3 5" id="KW-0408">Iron</keyword>
<gene>
    <name evidence="5 6" type="primary">ispH</name>
    <name evidence="6" type="ORF">GCM10010238_21970</name>
</gene>
<dbReference type="GO" id="GO:0019288">
    <property type="term" value="P:isopentenyl diphosphate biosynthetic process, methylerythritol 4-phosphate pathway"/>
    <property type="evidence" value="ECO:0007669"/>
    <property type="project" value="UniProtKB-UniRule"/>
</dbReference>
<dbReference type="PANTHER" id="PTHR30426:SF0">
    <property type="entry name" value="4-HYDROXY-3-METHYLBUT-2-ENYL DIPHOSPHATE REDUCTASE"/>
    <property type="match status" value="1"/>
</dbReference>
<comment type="function">
    <text evidence="5">Catalyzes the conversion of 1-hydroxy-2-methyl-2-(E)-butenyl 4-diphosphate (HMBPP) into a mixture of isopentenyl diphosphate (IPP) and dimethylallyl diphosphate (DMAPP). Acts in the terminal step of the DOXP/MEP pathway for isoprenoid precursor biosynthesis.</text>
</comment>
<feature type="binding site" evidence="5">
    <location>
        <position position="44"/>
    </location>
    <ligand>
        <name>isopentenyl diphosphate</name>
        <dbReference type="ChEBI" id="CHEBI:128769"/>
    </ligand>
</feature>
<dbReference type="HAMAP" id="MF_00191">
    <property type="entry name" value="IspH"/>
    <property type="match status" value="1"/>
</dbReference>
<evidence type="ECO:0000256" key="3">
    <source>
        <dbReference type="ARBA" id="ARBA00023004"/>
    </source>
</evidence>
<comment type="catalytic activity">
    <reaction evidence="5">
        <text>dimethylallyl diphosphate + 2 oxidized [2Fe-2S]-[ferredoxin] + H2O = (2E)-4-hydroxy-3-methylbut-2-enyl diphosphate + 2 reduced [2Fe-2S]-[ferredoxin] + 2 H(+)</text>
        <dbReference type="Rhea" id="RHEA:24825"/>
        <dbReference type="Rhea" id="RHEA-COMP:10000"/>
        <dbReference type="Rhea" id="RHEA-COMP:10001"/>
        <dbReference type="ChEBI" id="CHEBI:15377"/>
        <dbReference type="ChEBI" id="CHEBI:15378"/>
        <dbReference type="ChEBI" id="CHEBI:33737"/>
        <dbReference type="ChEBI" id="CHEBI:33738"/>
        <dbReference type="ChEBI" id="CHEBI:57623"/>
        <dbReference type="ChEBI" id="CHEBI:128753"/>
        <dbReference type="EC" id="1.17.7.4"/>
    </reaction>
</comment>
<feature type="binding site" evidence="5">
    <location>
        <position position="44"/>
    </location>
    <ligand>
        <name>(2E)-4-hydroxy-3-methylbut-2-enyl diphosphate</name>
        <dbReference type="ChEBI" id="CHEBI:128753"/>
    </ligand>
</feature>
<dbReference type="GO" id="GO:0050992">
    <property type="term" value="P:dimethylallyl diphosphate biosynthetic process"/>
    <property type="evidence" value="ECO:0007669"/>
    <property type="project" value="UniProtKB-UniRule"/>
</dbReference>
<feature type="binding site" evidence="5">
    <location>
        <position position="225"/>
    </location>
    <ligand>
        <name>isopentenyl diphosphate</name>
        <dbReference type="ChEBI" id="CHEBI:128769"/>
    </ligand>
</feature>
<keyword evidence="7" id="KW-1185">Reference proteome</keyword>
<feature type="binding site" evidence="5">
    <location>
        <position position="127"/>
    </location>
    <ligand>
        <name>(2E)-4-hydroxy-3-methylbut-2-enyl diphosphate</name>
        <dbReference type="ChEBI" id="CHEBI:128753"/>
    </ligand>
</feature>
<dbReference type="GO" id="GO:0016114">
    <property type="term" value="P:terpenoid biosynthetic process"/>
    <property type="evidence" value="ECO:0007669"/>
    <property type="project" value="UniProtKB-UniRule"/>
</dbReference>
<feature type="binding site" evidence="5">
    <location>
        <position position="225"/>
    </location>
    <ligand>
        <name>(2E)-4-hydroxy-3-methylbut-2-enyl diphosphate</name>
        <dbReference type="ChEBI" id="CHEBI:128753"/>
    </ligand>
</feature>
<comment type="catalytic activity">
    <reaction evidence="5">
        <text>isopentenyl diphosphate + 2 oxidized [2Fe-2S]-[ferredoxin] + H2O = (2E)-4-hydroxy-3-methylbut-2-enyl diphosphate + 2 reduced [2Fe-2S]-[ferredoxin] + 2 H(+)</text>
        <dbReference type="Rhea" id="RHEA:24488"/>
        <dbReference type="Rhea" id="RHEA-COMP:10000"/>
        <dbReference type="Rhea" id="RHEA-COMP:10001"/>
        <dbReference type="ChEBI" id="CHEBI:15377"/>
        <dbReference type="ChEBI" id="CHEBI:15378"/>
        <dbReference type="ChEBI" id="CHEBI:33737"/>
        <dbReference type="ChEBI" id="CHEBI:33738"/>
        <dbReference type="ChEBI" id="CHEBI:128753"/>
        <dbReference type="ChEBI" id="CHEBI:128769"/>
        <dbReference type="EC" id="1.17.7.4"/>
    </reaction>
</comment>
<protein>
    <recommendedName>
        <fullName evidence="5">4-hydroxy-3-methylbut-2-enyl diphosphate reductase</fullName>
        <shortName evidence="5">HMBPP reductase</shortName>
        <ecNumber evidence="5">1.17.7.4</ecNumber>
    </recommendedName>
</protein>
<dbReference type="AlphaFoldDB" id="A0A918LDA0"/>
<comment type="cofactor">
    <cofactor evidence="5">
        <name>[4Fe-4S] cluster</name>
        <dbReference type="ChEBI" id="CHEBI:49883"/>
    </cofactor>
    <text evidence="5">Binds 1 [4Fe-4S] cluster per subunit.</text>
</comment>
<evidence type="ECO:0000256" key="1">
    <source>
        <dbReference type="ARBA" id="ARBA00022485"/>
    </source>
</evidence>
<keyword evidence="4 5" id="KW-0411">Iron-sulfur</keyword>
<comment type="pathway">
    <text evidence="5">Isoprenoid biosynthesis; dimethylallyl diphosphate biosynthesis; dimethylallyl diphosphate from (2E)-4-hydroxy-3-methylbutenyl diphosphate: step 1/1.</text>
</comment>
<dbReference type="CDD" id="cd13944">
    <property type="entry name" value="lytB_ispH"/>
    <property type="match status" value="1"/>
</dbReference>
<comment type="caution">
    <text evidence="6">The sequence shown here is derived from an EMBL/GenBank/DDBJ whole genome shotgun (WGS) entry which is preliminary data.</text>
</comment>
<feature type="binding site" evidence="5">
    <location>
        <position position="127"/>
    </location>
    <ligand>
        <name>dimethylallyl diphosphate</name>
        <dbReference type="ChEBI" id="CHEBI:57623"/>
    </ligand>
</feature>
<dbReference type="EMBL" id="BMSL01000004">
    <property type="protein sequence ID" value="GGS32419.1"/>
    <property type="molecule type" value="Genomic_DNA"/>
</dbReference>
<feature type="binding site" evidence="5">
    <location>
        <position position="44"/>
    </location>
    <ligand>
        <name>dimethylallyl diphosphate</name>
        <dbReference type="ChEBI" id="CHEBI:57623"/>
    </ligand>
</feature>
<dbReference type="Proteomes" id="UP000653493">
    <property type="component" value="Unassembled WGS sequence"/>
</dbReference>
<evidence type="ECO:0000313" key="6">
    <source>
        <dbReference type="EMBL" id="GGS32419.1"/>
    </source>
</evidence>
<name>A0A918LDA0_STRGD</name>
<dbReference type="GO" id="GO:0051539">
    <property type="term" value="F:4 iron, 4 sulfur cluster binding"/>
    <property type="evidence" value="ECO:0007669"/>
    <property type="project" value="UniProtKB-UniRule"/>
</dbReference>
<feature type="binding site" evidence="5">
    <location>
        <position position="224"/>
    </location>
    <ligand>
        <name>(2E)-4-hydroxy-3-methylbut-2-enyl diphosphate</name>
        <dbReference type="ChEBI" id="CHEBI:128753"/>
    </ligand>
</feature>
<feature type="binding site" evidence="5">
    <location>
        <position position="268"/>
    </location>
    <ligand>
        <name>dimethylallyl diphosphate</name>
        <dbReference type="ChEBI" id="CHEBI:57623"/>
    </ligand>
</feature>
<dbReference type="InterPro" id="IPR003451">
    <property type="entry name" value="LytB/IspH"/>
</dbReference>
<feature type="binding site" evidence="5">
    <location>
        <position position="226"/>
    </location>
    <ligand>
        <name>dimethylallyl diphosphate</name>
        <dbReference type="ChEBI" id="CHEBI:57623"/>
    </ligand>
</feature>
<feature type="active site" description="Proton donor" evidence="5">
    <location>
        <position position="129"/>
    </location>
</feature>
<keyword evidence="1 5" id="KW-0004">4Fe-4S</keyword>
<dbReference type="PANTHER" id="PTHR30426">
    <property type="entry name" value="4-HYDROXY-3-METHYLBUT-2-ENYL DIPHOSPHATE REDUCTASE"/>
    <property type="match status" value="1"/>
</dbReference>
<feature type="binding site" evidence="5">
    <location>
        <position position="268"/>
    </location>
    <ligand>
        <name>(2E)-4-hydroxy-3-methylbut-2-enyl diphosphate</name>
        <dbReference type="ChEBI" id="CHEBI:128753"/>
    </ligand>
</feature>
<feature type="binding site" evidence="5">
    <location>
        <position position="224"/>
    </location>
    <ligand>
        <name>dimethylallyl diphosphate</name>
        <dbReference type="ChEBI" id="CHEBI:57623"/>
    </ligand>
</feature>
<dbReference type="Gene3D" id="3.40.50.11270">
    <property type="match status" value="1"/>
</dbReference>
<feature type="binding site" evidence="5">
    <location>
        <position position="268"/>
    </location>
    <ligand>
        <name>isopentenyl diphosphate</name>
        <dbReference type="ChEBI" id="CHEBI:128769"/>
    </ligand>
</feature>
<feature type="binding site" evidence="5">
    <location>
        <position position="225"/>
    </location>
    <ligand>
        <name>dimethylallyl diphosphate</name>
        <dbReference type="ChEBI" id="CHEBI:57623"/>
    </ligand>
</feature>
<accession>A0A918LDA0</accession>
<feature type="binding site" evidence="5">
    <location>
        <position position="99"/>
    </location>
    <ligand>
        <name>[4Fe-4S] cluster</name>
        <dbReference type="ChEBI" id="CHEBI:49883"/>
    </ligand>
</feature>
<feature type="binding site" evidence="5">
    <location>
        <position position="127"/>
    </location>
    <ligand>
        <name>isopentenyl diphosphate</name>
        <dbReference type="ChEBI" id="CHEBI:128769"/>
    </ligand>
</feature>
<keyword evidence="5" id="KW-0560">Oxidoreductase</keyword>
<feature type="binding site" evidence="5">
    <location>
        <position position="77"/>
    </location>
    <ligand>
        <name>dimethylallyl diphosphate</name>
        <dbReference type="ChEBI" id="CHEBI:57623"/>
    </ligand>
</feature>
<comment type="pathway">
    <text evidence="5">Isoprenoid biosynthesis; isopentenyl diphosphate biosynthesis via DXP pathway; isopentenyl diphosphate from 1-deoxy-D-xylulose 5-phosphate: step 6/6.</text>
</comment>
<evidence type="ECO:0000256" key="2">
    <source>
        <dbReference type="ARBA" id="ARBA00022723"/>
    </source>
</evidence>
<comment type="similarity">
    <text evidence="5">Belongs to the IspH family.</text>
</comment>
<evidence type="ECO:0000313" key="7">
    <source>
        <dbReference type="Proteomes" id="UP000653493"/>
    </source>
</evidence>